<dbReference type="Gene3D" id="1.10.150.870">
    <property type="match status" value="1"/>
</dbReference>
<dbReference type="Pfam" id="PF14579">
    <property type="entry name" value="HHH_6"/>
    <property type="match status" value="1"/>
</dbReference>
<evidence type="ECO:0000256" key="8">
    <source>
        <dbReference type="ARBA" id="ARBA00022705"/>
    </source>
</evidence>
<dbReference type="InterPro" id="IPR023073">
    <property type="entry name" value="DnaE2"/>
</dbReference>
<dbReference type="NCBIfam" id="TIGR00594">
    <property type="entry name" value="polc"/>
    <property type="match status" value="1"/>
</dbReference>
<evidence type="ECO:0000256" key="2">
    <source>
        <dbReference type="ARBA" id="ARBA00007391"/>
    </source>
</evidence>
<reference evidence="16 17" key="1">
    <citation type="submission" date="2024-05" db="EMBL/GenBank/DDBJ databases">
        <title>Sinomonas sp. nov., isolated from a waste landfill.</title>
        <authorList>
            <person name="Zhao Y."/>
        </authorList>
    </citation>
    <scope>NUCLEOTIDE SEQUENCE [LARGE SCALE GENOMIC DNA]</scope>
    <source>
        <strain evidence="16 17">CCTCC AB2014300</strain>
    </source>
</reference>
<evidence type="ECO:0000313" key="17">
    <source>
        <dbReference type="Proteomes" id="UP001422074"/>
    </source>
</evidence>
<dbReference type="HAMAP" id="MF_01902">
    <property type="entry name" value="DNApol_error_prone"/>
    <property type="match status" value="1"/>
</dbReference>
<proteinExistence type="inferred from homology"/>
<dbReference type="EC" id="2.7.7.7" evidence="3 13"/>
<dbReference type="InterPro" id="IPR003141">
    <property type="entry name" value="Pol/His_phosphatase_N"/>
</dbReference>
<keyword evidence="11 13" id="KW-0234">DNA repair</keyword>
<keyword evidence="7 13" id="KW-0548">Nucleotidyltransferase</keyword>
<dbReference type="Pfam" id="PF07733">
    <property type="entry name" value="DNA_pol3_alpha"/>
    <property type="match status" value="1"/>
</dbReference>
<evidence type="ECO:0000256" key="5">
    <source>
        <dbReference type="ARBA" id="ARBA00022490"/>
    </source>
</evidence>
<keyword evidence="8 13" id="KW-0235">DNA replication</keyword>
<dbReference type="Proteomes" id="UP001422074">
    <property type="component" value="Unassembled WGS sequence"/>
</dbReference>
<evidence type="ECO:0000256" key="6">
    <source>
        <dbReference type="ARBA" id="ARBA00022679"/>
    </source>
</evidence>
<evidence type="ECO:0000256" key="14">
    <source>
        <dbReference type="SAM" id="MobiDB-lite"/>
    </source>
</evidence>
<dbReference type="Gene3D" id="3.20.20.140">
    <property type="entry name" value="Metal-dependent hydrolases"/>
    <property type="match status" value="1"/>
</dbReference>
<protein>
    <recommendedName>
        <fullName evidence="4 13">Error-prone DNA polymerase</fullName>
        <ecNumber evidence="3 13">2.7.7.7</ecNumber>
    </recommendedName>
</protein>
<evidence type="ECO:0000259" key="15">
    <source>
        <dbReference type="SMART" id="SM00481"/>
    </source>
</evidence>
<comment type="similarity">
    <text evidence="2 13">Belongs to the DNA polymerase type-C family. DnaE2 subfamily.</text>
</comment>
<dbReference type="InterPro" id="IPR004013">
    <property type="entry name" value="PHP_dom"/>
</dbReference>
<dbReference type="InterPro" id="IPR040982">
    <property type="entry name" value="DNA_pol3_finger"/>
</dbReference>
<comment type="subcellular location">
    <subcellularLocation>
        <location evidence="1 13">Cytoplasm</location>
    </subcellularLocation>
</comment>
<accession>A0ABU9WYH0</accession>
<name>A0ABU9WYH0_9MICC</name>
<comment type="caution">
    <text evidence="16">The sequence shown here is derived from an EMBL/GenBank/DDBJ whole genome shotgun (WGS) entry which is preliminary data.</text>
</comment>
<dbReference type="InterPro" id="IPR029460">
    <property type="entry name" value="DNAPol_HHH"/>
</dbReference>
<keyword evidence="5 13" id="KW-0963">Cytoplasm</keyword>
<dbReference type="SUPFAM" id="SSF89550">
    <property type="entry name" value="PHP domain-like"/>
    <property type="match status" value="1"/>
</dbReference>
<evidence type="ECO:0000256" key="4">
    <source>
        <dbReference type="ARBA" id="ARBA00017273"/>
    </source>
</evidence>
<comment type="function">
    <text evidence="13">DNA polymerase involved in damage-induced mutagenesis and translesion synthesis (TLS). It is not the major replicative DNA polymerase.</text>
</comment>
<evidence type="ECO:0000256" key="3">
    <source>
        <dbReference type="ARBA" id="ARBA00012417"/>
    </source>
</evidence>
<dbReference type="CDD" id="cd04485">
    <property type="entry name" value="DnaE_OBF"/>
    <property type="match status" value="1"/>
</dbReference>
<dbReference type="SUPFAM" id="SSF47781">
    <property type="entry name" value="RuvA domain 2-like"/>
    <property type="match status" value="1"/>
</dbReference>
<keyword evidence="6 13" id="KW-0808">Transferase</keyword>
<evidence type="ECO:0000256" key="13">
    <source>
        <dbReference type="HAMAP-Rule" id="MF_01902"/>
    </source>
</evidence>
<dbReference type="InterPro" id="IPR004805">
    <property type="entry name" value="DnaE2/DnaE/PolC"/>
</dbReference>
<keyword evidence="9 13" id="KW-0227">DNA damage</keyword>
<feature type="compositionally biased region" description="Basic and acidic residues" evidence="14">
    <location>
        <begin position="984"/>
        <end position="1011"/>
    </location>
</feature>
<evidence type="ECO:0000256" key="7">
    <source>
        <dbReference type="ARBA" id="ARBA00022695"/>
    </source>
</evidence>
<feature type="region of interest" description="Disordered" evidence="14">
    <location>
        <begin position="19"/>
        <end position="125"/>
    </location>
</feature>
<dbReference type="InterPro" id="IPR011708">
    <property type="entry name" value="DNA_pol3_alpha_NTPase_dom"/>
</dbReference>
<dbReference type="Pfam" id="PF01336">
    <property type="entry name" value="tRNA_anti-codon"/>
    <property type="match status" value="1"/>
</dbReference>
<dbReference type="PANTHER" id="PTHR32294:SF4">
    <property type="entry name" value="ERROR-PRONE DNA POLYMERASE"/>
    <property type="match status" value="1"/>
</dbReference>
<dbReference type="SMART" id="SM00481">
    <property type="entry name" value="POLIIIAc"/>
    <property type="match status" value="1"/>
</dbReference>
<dbReference type="InterPro" id="IPR004365">
    <property type="entry name" value="NA-bd_OB_tRNA"/>
</dbReference>
<organism evidence="16 17">
    <name type="scientific">Sinomonas halotolerans</name>
    <dbReference type="NCBI Taxonomy" id="1644133"/>
    <lineage>
        <taxon>Bacteria</taxon>
        <taxon>Bacillati</taxon>
        <taxon>Actinomycetota</taxon>
        <taxon>Actinomycetes</taxon>
        <taxon>Micrococcales</taxon>
        <taxon>Micrococcaceae</taxon>
        <taxon>Sinomonas</taxon>
    </lineage>
</organism>
<dbReference type="Pfam" id="PF02811">
    <property type="entry name" value="PHP"/>
    <property type="match status" value="1"/>
</dbReference>
<dbReference type="NCBIfam" id="NF004225">
    <property type="entry name" value="PRK05672.1"/>
    <property type="match status" value="1"/>
</dbReference>
<dbReference type="Pfam" id="PF17657">
    <property type="entry name" value="DNA_pol3_finger"/>
    <property type="match status" value="1"/>
</dbReference>
<evidence type="ECO:0000256" key="9">
    <source>
        <dbReference type="ARBA" id="ARBA00022763"/>
    </source>
</evidence>
<evidence type="ECO:0000313" key="16">
    <source>
        <dbReference type="EMBL" id="MEN2744116.1"/>
    </source>
</evidence>
<sequence>MGWNNPAIPWQELHDLLEGKGVSAERLQNPKGSRGAGAPKTDAPPAGLALPGPRPAGPVPGRAPIEHDGGDSPAWSRKRGPYLPVPGLQSASARGEDAAHGEGTAGGESPASCGEGPAHTQASLGSPAVPYAELHVHSHYSFLDGASSPEELVEEAVRLGLSALAVTDHDGFYGAVRLAEAAEAYGLATVFGAELSLGLSGPQNGAPDPEGEHLLVLARGEEGYHRLAGAITAAQLAEGAEKGRPVYRLEELAQRLRGHCMVLTGCRKGAVRRALAAHGEAGAERAIAGLVDLFGAGGVAVELFDHGSPRDSADNDALAALAARAGLPCVATNAVHHAQPEGHRLASAMAAVRARRSLDELDGWLPASDGAHLRSGAEMAERFGRYPGAVENTVRIAQSLAFRLRSARPRLPTLDVPAGHTTMTWLRELVEQGLVERYGTPGPAWHGPVPPEEVRARIEQELAVIEAKDFPGYFLIVHGIVQFARGRGILCQGRGSAANSAVCYFLGITAVDSIYYRLPFERFLSSLREEEPDIDVDFDSDRREEVIQHVYATYGRANAAQVANVISYRPKNAVRDAAKALGYSQGQQDAWSKRIERWDALSAAAGQEGTEAGDAGIPAHVVELAEALLGAPRHLGIHSGGMVLTQRPVGEVVPIEHARMEGRTVLQWDKDDCEWMGLVKFDLLGLGMLAALQYCFDLIRDHLGEEWEIATLPREEPAVYDMLCRADSVGVFQVESRAQMSTLPRLQPRRYYDLVVEIALIRPGPIQGGAVHPYIRRRAGEEPVTYPHPLLEPVLERTLGVPLFQEQLMQMAMAVGGCTAEDADLLRRAMGSKRGVERIGSLREKLFEGMAANGLSPEESRAIYAQIAAFADFGFAESHSLSFAVLVYASSWLKLHYPAAFLAALLRAQPMGFYSPQSLVADARRHGVTVRRPCILRSRAEPTLEPLDGDAAGQASPGGTPVPPGNGPDPQRSGPRATGMDSCLESRHLAEGEEPERFDPDAPDESDAHRRDAGHAVRLGLAAVAGIGAEAAERVVAEREANGPYTTLSGLARRTGLTAAQLEALATAGAFESLGLSRREALWQAGAAALERPGQLPGTQPWVQPPLLPELGAEEALAGELWATGVATEDHPLRHARRVLEARGVLAIDCLGAPESGTRVEAAGLVTHRQRPSTAQGVTFLSLEDETGLLNVVCSVGVWARYRRVAQSANAMVVRGILERTKEGVVNLVADRLEVLPLRAKTASRDFR</sequence>
<dbReference type="RefSeq" id="WP_345883934.1">
    <property type="nucleotide sequence ID" value="NZ_JBDFRB010000004.1"/>
</dbReference>
<feature type="domain" description="Polymerase/histidinol phosphatase N-terminal" evidence="15">
    <location>
        <begin position="132"/>
        <end position="199"/>
    </location>
</feature>
<keyword evidence="10 13" id="KW-0239">DNA-directed DNA polymerase</keyword>
<evidence type="ECO:0000256" key="12">
    <source>
        <dbReference type="ARBA" id="ARBA00049244"/>
    </source>
</evidence>
<keyword evidence="17" id="KW-1185">Reference proteome</keyword>
<comment type="catalytic activity">
    <reaction evidence="12 13">
        <text>DNA(n) + a 2'-deoxyribonucleoside 5'-triphosphate = DNA(n+1) + diphosphate</text>
        <dbReference type="Rhea" id="RHEA:22508"/>
        <dbReference type="Rhea" id="RHEA-COMP:17339"/>
        <dbReference type="Rhea" id="RHEA-COMP:17340"/>
        <dbReference type="ChEBI" id="CHEBI:33019"/>
        <dbReference type="ChEBI" id="CHEBI:61560"/>
        <dbReference type="ChEBI" id="CHEBI:173112"/>
        <dbReference type="EC" id="2.7.7.7"/>
    </reaction>
</comment>
<evidence type="ECO:0000256" key="1">
    <source>
        <dbReference type="ARBA" id="ARBA00004496"/>
    </source>
</evidence>
<evidence type="ECO:0000256" key="11">
    <source>
        <dbReference type="ARBA" id="ARBA00023204"/>
    </source>
</evidence>
<gene>
    <name evidence="13" type="primary">dnaE2</name>
    <name evidence="16" type="ORF">ABCQ75_06130</name>
</gene>
<feature type="region of interest" description="Disordered" evidence="14">
    <location>
        <begin position="939"/>
        <end position="1011"/>
    </location>
</feature>
<evidence type="ECO:0000256" key="10">
    <source>
        <dbReference type="ARBA" id="ARBA00022932"/>
    </source>
</evidence>
<dbReference type="EMBL" id="JBDFRB010000004">
    <property type="protein sequence ID" value="MEN2744116.1"/>
    <property type="molecule type" value="Genomic_DNA"/>
</dbReference>
<dbReference type="PANTHER" id="PTHR32294">
    <property type="entry name" value="DNA POLYMERASE III SUBUNIT ALPHA"/>
    <property type="match status" value="1"/>
</dbReference>
<dbReference type="InterPro" id="IPR010994">
    <property type="entry name" value="RuvA_2-like"/>
</dbReference>
<dbReference type="InterPro" id="IPR016195">
    <property type="entry name" value="Pol/histidinol_Pase-like"/>
</dbReference>